<dbReference type="EMBL" id="JACIBY010000004">
    <property type="protein sequence ID" value="MBB3838463.1"/>
    <property type="molecule type" value="Genomic_DNA"/>
</dbReference>
<reference evidence="3 4" key="1">
    <citation type="submission" date="2020-08" db="EMBL/GenBank/DDBJ databases">
        <title>Genomic Encyclopedia of Type Strains, Phase IV (KMG-IV): sequencing the most valuable type-strain genomes for metagenomic binning, comparative biology and taxonomic classification.</title>
        <authorList>
            <person name="Goeker M."/>
        </authorList>
    </citation>
    <scope>NUCLEOTIDE SEQUENCE [LARGE SCALE GENOMIC DNA]</scope>
    <source>
        <strain evidence="3 4">DSM 17976</strain>
    </source>
</reference>
<name>A0A7W5ZKB6_9BACT</name>
<proteinExistence type="predicted"/>
<dbReference type="Proteomes" id="UP000541352">
    <property type="component" value="Unassembled WGS sequence"/>
</dbReference>
<evidence type="ECO:0000256" key="1">
    <source>
        <dbReference type="SAM" id="MobiDB-lite"/>
    </source>
</evidence>
<accession>A0A7W5ZKB6</accession>
<dbReference type="RefSeq" id="WP_183973922.1">
    <property type="nucleotide sequence ID" value="NZ_JACIBY010000004.1"/>
</dbReference>
<keyword evidence="4" id="KW-1185">Reference proteome</keyword>
<dbReference type="AlphaFoldDB" id="A0A7W5ZKB6"/>
<feature type="region of interest" description="Disordered" evidence="1">
    <location>
        <begin position="24"/>
        <end position="45"/>
    </location>
</feature>
<feature type="signal peptide" evidence="2">
    <location>
        <begin position="1"/>
        <end position="23"/>
    </location>
</feature>
<evidence type="ECO:0000256" key="2">
    <source>
        <dbReference type="SAM" id="SignalP"/>
    </source>
</evidence>
<protein>
    <submittedName>
        <fullName evidence="3">Uncharacterized protein</fullName>
    </submittedName>
</protein>
<keyword evidence="2" id="KW-0732">Signal</keyword>
<sequence>MKSFILLPAIAAFAITACNNTTANSTEKSTTEVEKTEAVSTSGNADCLKSHADKGTLDQLLPLDVIKKHYDVPAQAKKNYSYRSEAKKHDKDTYEYTWDSDRVRKMTISGREIEYPSSNRIGLRWVGSDLFTIMGKPTPLENFKAFYRNTTAAEKEAAFKKAGESMKEKGYDAKTTETATKMAKDLSGDDITFKEIAGIGDAASWRIKEKELTVLVGKITFQVSVEISNNDNENIELAKKLAAEVLAKCK</sequence>
<gene>
    <name evidence="3" type="ORF">FHS57_002468</name>
</gene>
<feature type="chain" id="PRO_5030926137" evidence="2">
    <location>
        <begin position="24"/>
        <end position="250"/>
    </location>
</feature>
<evidence type="ECO:0000313" key="4">
    <source>
        <dbReference type="Proteomes" id="UP000541352"/>
    </source>
</evidence>
<evidence type="ECO:0000313" key="3">
    <source>
        <dbReference type="EMBL" id="MBB3838463.1"/>
    </source>
</evidence>
<dbReference type="PROSITE" id="PS51257">
    <property type="entry name" value="PROKAR_LIPOPROTEIN"/>
    <property type="match status" value="1"/>
</dbReference>
<comment type="caution">
    <text evidence="3">The sequence shown here is derived from an EMBL/GenBank/DDBJ whole genome shotgun (WGS) entry which is preliminary data.</text>
</comment>
<organism evidence="3 4">
    <name type="scientific">Runella defluvii</name>
    <dbReference type="NCBI Taxonomy" id="370973"/>
    <lineage>
        <taxon>Bacteria</taxon>
        <taxon>Pseudomonadati</taxon>
        <taxon>Bacteroidota</taxon>
        <taxon>Cytophagia</taxon>
        <taxon>Cytophagales</taxon>
        <taxon>Spirosomataceae</taxon>
        <taxon>Runella</taxon>
    </lineage>
</organism>